<dbReference type="EMBL" id="BPLR01008307">
    <property type="protein sequence ID" value="GIY23744.1"/>
    <property type="molecule type" value="Genomic_DNA"/>
</dbReference>
<protein>
    <submittedName>
        <fullName evidence="1">Uncharacterized protein</fullName>
    </submittedName>
</protein>
<organism evidence="1 2">
    <name type="scientific">Caerostris extrusa</name>
    <name type="common">Bark spider</name>
    <name type="synonym">Caerostris bankana</name>
    <dbReference type="NCBI Taxonomy" id="172846"/>
    <lineage>
        <taxon>Eukaryota</taxon>
        <taxon>Metazoa</taxon>
        <taxon>Ecdysozoa</taxon>
        <taxon>Arthropoda</taxon>
        <taxon>Chelicerata</taxon>
        <taxon>Arachnida</taxon>
        <taxon>Araneae</taxon>
        <taxon>Araneomorphae</taxon>
        <taxon>Entelegynae</taxon>
        <taxon>Araneoidea</taxon>
        <taxon>Araneidae</taxon>
        <taxon>Caerostris</taxon>
    </lineage>
</organism>
<proteinExistence type="predicted"/>
<name>A0AAV4RRH9_CAEEX</name>
<keyword evidence="2" id="KW-1185">Reference proteome</keyword>
<evidence type="ECO:0000313" key="2">
    <source>
        <dbReference type="Proteomes" id="UP001054945"/>
    </source>
</evidence>
<comment type="caution">
    <text evidence="1">The sequence shown here is derived from an EMBL/GenBank/DDBJ whole genome shotgun (WGS) entry which is preliminary data.</text>
</comment>
<sequence length="120" mass="13266">MVIPGVLPPLPLDLREGVNESSSLPCPPPPAFFIRIFIPFWGARGIFKGPEEVGIGNAINYTRKGILLKTEFLLVLEPFGFLLCELAPSLSVSFETSLNFILKIVLKMEKNLYSNSIQGM</sequence>
<dbReference type="AlphaFoldDB" id="A0AAV4RRH9"/>
<reference evidence="1 2" key="1">
    <citation type="submission" date="2021-06" db="EMBL/GenBank/DDBJ databases">
        <title>Caerostris extrusa draft genome.</title>
        <authorList>
            <person name="Kono N."/>
            <person name="Arakawa K."/>
        </authorList>
    </citation>
    <scope>NUCLEOTIDE SEQUENCE [LARGE SCALE GENOMIC DNA]</scope>
</reference>
<dbReference type="Proteomes" id="UP001054945">
    <property type="component" value="Unassembled WGS sequence"/>
</dbReference>
<evidence type="ECO:0000313" key="1">
    <source>
        <dbReference type="EMBL" id="GIY23744.1"/>
    </source>
</evidence>
<accession>A0AAV4RRH9</accession>
<gene>
    <name evidence="1" type="ORF">CEXT_669311</name>
</gene>